<protein>
    <submittedName>
        <fullName evidence="1">Uncharacterized protein</fullName>
    </submittedName>
</protein>
<name>A0A0U1R1G6_YERP3</name>
<proteinExistence type="predicted"/>
<evidence type="ECO:0000313" key="2">
    <source>
        <dbReference type="Proteomes" id="UP000002412"/>
    </source>
</evidence>
<accession>A0A0U1R1G6</accession>
<dbReference type="Proteomes" id="UP000002412">
    <property type="component" value="Chromosome"/>
</dbReference>
<dbReference type="AlphaFoldDB" id="A0A0U1R1G6"/>
<dbReference type="KEGG" id="ypi:YpsIP31758_0342"/>
<sequence length="38" mass="4410">MDSDEVDDLNHEQESLHQQLRDIKQVNNIKIVRCGMTG</sequence>
<gene>
    <name evidence="1" type="ordered locus">YpsIP31758_0342</name>
</gene>
<evidence type="ECO:0000313" key="1">
    <source>
        <dbReference type="EMBL" id="ABS49042.1"/>
    </source>
</evidence>
<reference evidence="1 2" key="1">
    <citation type="journal article" date="2007" name="PLoS Genet.">
        <title>The complete genome sequence of Yersinia pseudotuberculosis IP31758, the causative agent of Far East scarlet-like fever.</title>
        <authorList>
            <person name="Eppinger M."/>
            <person name="Rosovitz M.J."/>
            <person name="Fricke W.F."/>
            <person name="Rasko D.A."/>
            <person name="Kokorina G."/>
            <person name="Fayolle C."/>
            <person name="Lindler L.E."/>
            <person name="Carniel E."/>
            <person name="Ravel J."/>
        </authorList>
    </citation>
    <scope>NUCLEOTIDE SEQUENCE [LARGE SCALE GENOMIC DNA]</scope>
    <source>
        <strain evidence="1 2">IP 31758</strain>
    </source>
</reference>
<dbReference type="HOGENOM" id="CLU_3335187_0_0_6"/>
<dbReference type="EMBL" id="CP000720">
    <property type="protein sequence ID" value="ABS49042.1"/>
    <property type="molecule type" value="Genomic_DNA"/>
</dbReference>
<organism evidence="1 2">
    <name type="scientific">Yersinia pseudotuberculosis serotype O:1b (strain IP 31758)</name>
    <dbReference type="NCBI Taxonomy" id="349747"/>
    <lineage>
        <taxon>Bacteria</taxon>
        <taxon>Pseudomonadati</taxon>
        <taxon>Pseudomonadota</taxon>
        <taxon>Gammaproteobacteria</taxon>
        <taxon>Enterobacterales</taxon>
        <taxon>Yersiniaceae</taxon>
        <taxon>Yersinia</taxon>
    </lineage>
</organism>